<feature type="transmembrane region" description="Helical" evidence="1">
    <location>
        <begin position="42"/>
        <end position="63"/>
    </location>
</feature>
<reference evidence="2 3" key="1">
    <citation type="journal article" date="2011" name="Science">
        <title>The ecoresponsive genome of Daphnia pulex.</title>
        <authorList>
            <person name="Colbourne J.K."/>
            <person name="Pfrender M.E."/>
            <person name="Gilbert D."/>
            <person name="Thomas W.K."/>
            <person name="Tucker A."/>
            <person name="Oakley T.H."/>
            <person name="Tokishita S."/>
            <person name="Aerts A."/>
            <person name="Arnold G.J."/>
            <person name="Basu M.K."/>
            <person name="Bauer D.J."/>
            <person name="Caceres C.E."/>
            <person name="Carmel L."/>
            <person name="Casola C."/>
            <person name="Choi J.H."/>
            <person name="Detter J.C."/>
            <person name="Dong Q."/>
            <person name="Dusheyko S."/>
            <person name="Eads B.D."/>
            <person name="Frohlich T."/>
            <person name="Geiler-Samerotte K.A."/>
            <person name="Gerlach D."/>
            <person name="Hatcher P."/>
            <person name="Jogdeo S."/>
            <person name="Krijgsveld J."/>
            <person name="Kriventseva E.V."/>
            <person name="Kultz D."/>
            <person name="Laforsch C."/>
            <person name="Lindquist E."/>
            <person name="Lopez J."/>
            <person name="Manak J.R."/>
            <person name="Muller J."/>
            <person name="Pangilinan J."/>
            <person name="Patwardhan R.P."/>
            <person name="Pitluck S."/>
            <person name="Pritham E.J."/>
            <person name="Rechtsteiner A."/>
            <person name="Rho M."/>
            <person name="Rogozin I.B."/>
            <person name="Sakarya O."/>
            <person name="Salamov A."/>
            <person name="Schaack S."/>
            <person name="Shapiro H."/>
            <person name="Shiga Y."/>
            <person name="Skalitzky C."/>
            <person name="Smith Z."/>
            <person name="Souvorov A."/>
            <person name="Sung W."/>
            <person name="Tang Z."/>
            <person name="Tsuchiya D."/>
            <person name="Tu H."/>
            <person name="Vos H."/>
            <person name="Wang M."/>
            <person name="Wolf Y.I."/>
            <person name="Yamagata H."/>
            <person name="Yamada T."/>
            <person name="Ye Y."/>
            <person name="Shaw J.R."/>
            <person name="Andrews J."/>
            <person name="Crease T.J."/>
            <person name="Tang H."/>
            <person name="Lucas S.M."/>
            <person name="Robertson H.M."/>
            <person name="Bork P."/>
            <person name="Koonin E.V."/>
            <person name="Zdobnov E.M."/>
            <person name="Grigoriev I.V."/>
            <person name="Lynch M."/>
            <person name="Boore J.L."/>
        </authorList>
    </citation>
    <scope>NUCLEOTIDE SEQUENCE [LARGE SCALE GENOMIC DNA]</scope>
</reference>
<gene>
    <name evidence="2" type="ORF">DAPPUDRAFT_302867</name>
</gene>
<name>E9GEY8_DAPPU</name>
<dbReference type="HOGENOM" id="CLU_2851924_0_0_1"/>
<keyword evidence="1" id="KW-0472">Membrane</keyword>
<organism evidence="2 3">
    <name type="scientific">Daphnia pulex</name>
    <name type="common">Water flea</name>
    <dbReference type="NCBI Taxonomy" id="6669"/>
    <lineage>
        <taxon>Eukaryota</taxon>
        <taxon>Metazoa</taxon>
        <taxon>Ecdysozoa</taxon>
        <taxon>Arthropoda</taxon>
        <taxon>Crustacea</taxon>
        <taxon>Branchiopoda</taxon>
        <taxon>Diplostraca</taxon>
        <taxon>Cladocera</taxon>
        <taxon>Anomopoda</taxon>
        <taxon>Daphniidae</taxon>
        <taxon>Daphnia</taxon>
    </lineage>
</organism>
<dbReference type="KEGG" id="dpx:DAPPUDRAFT_302867"/>
<dbReference type="EMBL" id="GL732541">
    <property type="protein sequence ID" value="EFX81916.1"/>
    <property type="molecule type" value="Genomic_DNA"/>
</dbReference>
<keyword evidence="1" id="KW-1133">Transmembrane helix</keyword>
<keyword evidence="1" id="KW-0812">Transmembrane</keyword>
<accession>E9GEY8</accession>
<dbReference type="Proteomes" id="UP000000305">
    <property type="component" value="Unassembled WGS sequence"/>
</dbReference>
<evidence type="ECO:0000313" key="3">
    <source>
        <dbReference type="Proteomes" id="UP000000305"/>
    </source>
</evidence>
<evidence type="ECO:0000313" key="2">
    <source>
        <dbReference type="EMBL" id="EFX81916.1"/>
    </source>
</evidence>
<evidence type="ECO:0000256" key="1">
    <source>
        <dbReference type="SAM" id="Phobius"/>
    </source>
</evidence>
<sequence>MAVVASMWFCCTQFELQLLHAVYRAAVIPIVTTGRLLELELMVSWGCLCCCCLVWCTVVLQSFSS</sequence>
<protein>
    <submittedName>
        <fullName evidence="2">Uncharacterized protein</fullName>
    </submittedName>
</protein>
<proteinExistence type="predicted"/>
<keyword evidence="3" id="KW-1185">Reference proteome</keyword>
<dbReference type="AlphaFoldDB" id="E9GEY8"/>
<dbReference type="InParanoid" id="E9GEY8"/>